<evidence type="ECO:0000256" key="8">
    <source>
        <dbReference type="ARBA" id="ARBA00022840"/>
    </source>
</evidence>
<protein>
    <recommendedName>
        <fullName evidence="3">mitogen-activated protein kinase kinase kinase</fullName>
        <ecNumber evidence="3">2.7.11.25</ecNumber>
    </recommendedName>
</protein>
<evidence type="ECO:0000256" key="4">
    <source>
        <dbReference type="ARBA" id="ARBA00022443"/>
    </source>
</evidence>
<keyword evidence="4 11" id="KW-0728">SH3 domain</keyword>
<evidence type="ECO:0000256" key="10">
    <source>
        <dbReference type="ARBA" id="ARBA00048329"/>
    </source>
</evidence>
<dbReference type="PROSITE" id="PS50002">
    <property type="entry name" value="SH3"/>
    <property type="match status" value="1"/>
</dbReference>
<evidence type="ECO:0000256" key="9">
    <source>
        <dbReference type="ARBA" id="ARBA00047559"/>
    </source>
</evidence>
<evidence type="ECO:0000313" key="16">
    <source>
        <dbReference type="EMBL" id="KAK7438585.1"/>
    </source>
</evidence>
<keyword evidence="5" id="KW-0808">Transferase</keyword>
<dbReference type="Gene3D" id="2.30.30.40">
    <property type="entry name" value="SH3 Domains"/>
    <property type="match status" value="1"/>
</dbReference>
<evidence type="ECO:0000256" key="6">
    <source>
        <dbReference type="ARBA" id="ARBA00022741"/>
    </source>
</evidence>
<comment type="catalytic activity">
    <reaction evidence="10">
        <text>L-seryl-[protein] + ATP = O-phospho-L-seryl-[protein] + ADP + H(+)</text>
        <dbReference type="Rhea" id="RHEA:17989"/>
        <dbReference type="Rhea" id="RHEA-COMP:9863"/>
        <dbReference type="Rhea" id="RHEA-COMP:11604"/>
        <dbReference type="ChEBI" id="CHEBI:15378"/>
        <dbReference type="ChEBI" id="CHEBI:29999"/>
        <dbReference type="ChEBI" id="CHEBI:30616"/>
        <dbReference type="ChEBI" id="CHEBI:83421"/>
        <dbReference type="ChEBI" id="CHEBI:456216"/>
        <dbReference type="EC" id="2.7.11.25"/>
    </reaction>
</comment>
<dbReference type="InterPro" id="IPR001452">
    <property type="entry name" value="SH3_domain"/>
</dbReference>
<feature type="domain" description="Protein kinase" evidence="15">
    <location>
        <begin position="588"/>
        <end position="863"/>
    </location>
</feature>
<evidence type="ECO:0000259" key="15">
    <source>
        <dbReference type="PROSITE" id="PS50011"/>
    </source>
</evidence>
<feature type="compositionally biased region" description="Low complexity" evidence="12">
    <location>
        <begin position="175"/>
        <end position="193"/>
    </location>
</feature>
<sequence length="1074" mass="119925">MATLVEEGAQSRRVMQPKYEFDPDAVYPDPQVQAWATYYAEGGLDPAGAIYFTSVPNLENRGESSSRPILTVNTDFLERPSTPTPKSVQPEPEDFDYLRATYGIATTLPTKTTVKYDFEPSRPDELAVKGEDRVCVLHTFDDGWTIIRKGPGEGKRGMVPTDCLLLGDTLPILKLPGPRTPSSLPRLSPVRSSVPEHELPESQETKRRKSRRSVLGLLELLNVTKRPGQRMRDDLIPSPVSEVDPPKSEPTLRSVLKKRLSTSKDRVYFAADAPPDASSQSTRKVRFDSSENLEFQFSTYGKSSSNASTRWDTELDDSEEPFRSSSVFLTDDSPTLPSPNLPPSYEELESLANTPPILPPFAQKSSIASSASYGNEKRSFDLEQSGSTARSTPTLEEEKTLVEVYTQSVSIDISSQDVFTAHAVSTVAATEGVLALGIIYRNFLSFLIGEVSPADTLWTTLQEYLVSVQSLEPVSSLVQSRDFRANLLQVASALDIPEDHRVREALQKDEHEIAEVLHSISQSDVSRQAVLALEGDDAQKFLDVVQDVLDKGYLLSHEENSRARRLLVRLSETCDKLPSSLFIKGVERPDEQATFGGGFGDVFRADYQGRHVALKRMRIFQRDPGLPNIRRRFCREALFWQHLRSTFIVPFLGIDAETFPSFLCMVSPWMKHGTVLKHLADYGRAGVDKRLHEVAQGLAYLHSQKIVHGDLRGANILINDDWQACLTDFGLTVFNDATVATFTSRREGSVRWMAPELHVPESFGLDRFRLTPETDIYSFGCVCLELYTGRAPFADILHDSAVMLKVIQGIRPERPTGGHEMSDQLWRMVEMCWSQHFADRLKTNEVLEFTRSLSDPEAKTPVLPVFSEVPKSLLPSEDGDETRDWDKTDAKLEAALIEAGSQARPLYLQPDISLSKDSLYIEPFPPFPRFNSRPFPAYPPSADQLVDLDNSDEEDDVDDGGWSPFVEQDSTSLAIPLSSQEKHRDIPEELKDYWDIVHELDSALDVDFALDFSLAKPVVSATPNPSVAVSQSYLSVAFTFILAIAFALYLVLYLCVIVYLIIGGLLVQPVVIRV</sequence>
<dbReference type="Proteomes" id="UP001498398">
    <property type="component" value="Unassembled WGS sequence"/>
</dbReference>
<evidence type="ECO:0000256" key="13">
    <source>
        <dbReference type="SAM" id="Phobius"/>
    </source>
</evidence>
<keyword evidence="13" id="KW-0472">Membrane</keyword>
<comment type="catalytic activity">
    <reaction evidence="9">
        <text>L-threonyl-[protein] + ATP = O-phospho-L-threonyl-[protein] + ADP + H(+)</text>
        <dbReference type="Rhea" id="RHEA:46608"/>
        <dbReference type="Rhea" id="RHEA-COMP:11060"/>
        <dbReference type="Rhea" id="RHEA-COMP:11605"/>
        <dbReference type="ChEBI" id="CHEBI:15378"/>
        <dbReference type="ChEBI" id="CHEBI:30013"/>
        <dbReference type="ChEBI" id="CHEBI:30616"/>
        <dbReference type="ChEBI" id="CHEBI:61977"/>
        <dbReference type="ChEBI" id="CHEBI:456216"/>
        <dbReference type="EC" id="2.7.11.25"/>
    </reaction>
</comment>
<dbReference type="PANTHER" id="PTHR44329:SF288">
    <property type="entry name" value="MITOGEN-ACTIVATED PROTEIN KINASE KINASE KINASE 20"/>
    <property type="match status" value="1"/>
</dbReference>
<dbReference type="Pfam" id="PF00018">
    <property type="entry name" value="SH3_1"/>
    <property type="match status" value="1"/>
</dbReference>
<comment type="similarity">
    <text evidence="2">Belongs to the protein kinase superfamily. STE Ser/Thr protein kinase family. MAP kinase kinase kinase subfamily.</text>
</comment>
<feature type="compositionally biased region" description="Polar residues" evidence="12">
    <location>
        <begin position="301"/>
        <end position="310"/>
    </location>
</feature>
<dbReference type="InterPro" id="IPR001245">
    <property type="entry name" value="Ser-Thr/Tyr_kinase_cat_dom"/>
</dbReference>
<dbReference type="InterPro" id="IPR036028">
    <property type="entry name" value="SH3-like_dom_sf"/>
</dbReference>
<keyword evidence="13" id="KW-1133">Transmembrane helix</keyword>
<feature type="region of interest" description="Disordered" evidence="12">
    <location>
        <begin position="301"/>
        <end position="347"/>
    </location>
</feature>
<evidence type="ECO:0000256" key="12">
    <source>
        <dbReference type="SAM" id="MobiDB-lite"/>
    </source>
</evidence>
<evidence type="ECO:0000256" key="3">
    <source>
        <dbReference type="ARBA" id="ARBA00012406"/>
    </source>
</evidence>
<feature type="compositionally biased region" description="Basic and acidic residues" evidence="12">
    <location>
        <begin position="194"/>
        <end position="205"/>
    </location>
</feature>
<evidence type="ECO:0000313" key="17">
    <source>
        <dbReference type="Proteomes" id="UP001498398"/>
    </source>
</evidence>
<dbReference type="PROSITE" id="PS50011">
    <property type="entry name" value="PROTEIN_KINASE_DOM"/>
    <property type="match status" value="1"/>
</dbReference>
<feature type="region of interest" description="Disordered" evidence="12">
    <location>
        <begin position="941"/>
        <end position="967"/>
    </location>
</feature>
<dbReference type="SUPFAM" id="SSF50044">
    <property type="entry name" value="SH3-domain"/>
    <property type="match status" value="1"/>
</dbReference>
<dbReference type="SUPFAM" id="SSF56112">
    <property type="entry name" value="Protein kinase-like (PK-like)"/>
    <property type="match status" value="1"/>
</dbReference>
<keyword evidence="6" id="KW-0547">Nucleotide-binding</keyword>
<accession>A0ABR1IQL2</accession>
<evidence type="ECO:0000256" key="11">
    <source>
        <dbReference type="PROSITE-ProRule" id="PRU00192"/>
    </source>
</evidence>
<dbReference type="Gene3D" id="1.10.510.10">
    <property type="entry name" value="Transferase(Phosphotransferase) domain 1"/>
    <property type="match status" value="1"/>
</dbReference>
<gene>
    <name evidence="16" type="ORF">VKT23_017920</name>
</gene>
<dbReference type="EC" id="2.7.11.25" evidence="3"/>
<organism evidence="16 17">
    <name type="scientific">Marasmiellus scandens</name>
    <dbReference type="NCBI Taxonomy" id="2682957"/>
    <lineage>
        <taxon>Eukaryota</taxon>
        <taxon>Fungi</taxon>
        <taxon>Dikarya</taxon>
        <taxon>Basidiomycota</taxon>
        <taxon>Agaricomycotina</taxon>
        <taxon>Agaricomycetes</taxon>
        <taxon>Agaricomycetidae</taxon>
        <taxon>Agaricales</taxon>
        <taxon>Marasmiineae</taxon>
        <taxon>Omphalotaceae</taxon>
        <taxon>Marasmiellus</taxon>
    </lineage>
</organism>
<dbReference type="SMART" id="SM00326">
    <property type="entry name" value="SH3"/>
    <property type="match status" value="1"/>
</dbReference>
<feature type="region of interest" description="Disordered" evidence="12">
    <location>
        <begin position="229"/>
        <end position="252"/>
    </location>
</feature>
<keyword evidence="7" id="KW-0418">Kinase</keyword>
<keyword evidence="8" id="KW-0067">ATP-binding</keyword>
<dbReference type="PANTHER" id="PTHR44329">
    <property type="entry name" value="SERINE/THREONINE-PROTEIN KINASE TNNI3K-RELATED"/>
    <property type="match status" value="1"/>
</dbReference>
<proteinExistence type="inferred from homology"/>
<feature type="region of interest" description="Disordered" evidence="12">
    <location>
        <begin position="175"/>
        <end position="211"/>
    </location>
</feature>
<dbReference type="EMBL" id="JBANRG010000078">
    <property type="protein sequence ID" value="KAK7438585.1"/>
    <property type="molecule type" value="Genomic_DNA"/>
</dbReference>
<feature type="transmembrane region" description="Helical" evidence="13">
    <location>
        <begin position="1033"/>
        <end position="1066"/>
    </location>
</feature>
<comment type="caution">
    <text evidence="16">The sequence shown here is derived from an EMBL/GenBank/DDBJ whole genome shotgun (WGS) entry which is preliminary data.</text>
</comment>
<reference evidence="16 17" key="1">
    <citation type="submission" date="2024-01" db="EMBL/GenBank/DDBJ databases">
        <title>A draft genome for the cacao thread blight pathogen Marasmiellus scandens.</title>
        <authorList>
            <person name="Baruah I.K."/>
            <person name="Leung J."/>
            <person name="Bukari Y."/>
            <person name="Amoako-Attah I."/>
            <person name="Meinhardt L.W."/>
            <person name="Bailey B.A."/>
            <person name="Cohen S.P."/>
        </authorList>
    </citation>
    <scope>NUCLEOTIDE SEQUENCE [LARGE SCALE GENOMIC DNA]</scope>
    <source>
        <strain evidence="16 17">GH-19</strain>
    </source>
</reference>
<dbReference type="InterPro" id="IPR000719">
    <property type="entry name" value="Prot_kinase_dom"/>
</dbReference>
<evidence type="ECO:0000256" key="5">
    <source>
        <dbReference type="ARBA" id="ARBA00022679"/>
    </source>
</evidence>
<feature type="domain" description="SH3" evidence="14">
    <location>
        <begin position="107"/>
        <end position="169"/>
    </location>
</feature>
<keyword evidence="13" id="KW-0812">Transmembrane</keyword>
<dbReference type="InterPro" id="IPR011009">
    <property type="entry name" value="Kinase-like_dom_sf"/>
</dbReference>
<evidence type="ECO:0000256" key="7">
    <source>
        <dbReference type="ARBA" id="ARBA00022777"/>
    </source>
</evidence>
<dbReference type="PROSITE" id="PS00109">
    <property type="entry name" value="PROTEIN_KINASE_TYR"/>
    <property type="match status" value="1"/>
</dbReference>
<evidence type="ECO:0000256" key="1">
    <source>
        <dbReference type="ARBA" id="ARBA00001946"/>
    </source>
</evidence>
<evidence type="ECO:0000256" key="2">
    <source>
        <dbReference type="ARBA" id="ARBA00006529"/>
    </source>
</evidence>
<comment type="cofactor">
    <cofactor evidence="1">
        <name>Mg(2+)</name>
        <dbReference type="ChEBI" id="CHEBI:18420"/>
    </cofactor>
</comment>
<name>A0ABR1IQL2_9AGAR</name>
<dbReference type="InterPro" id="IPR051681">
    <property type="entry name" value="Ser/Thr_Kinases-Pseudokinases"/>
</dbReference>
<dbReference type="InterPro" id="IPR008266">
    <property type="entry name" value="Tyr_kinase_AS"/>
</dbReference>
<dbReference type="Pfam" id="PF07714">
    <property type="entry name" value="PK_Tyr_Ser-Thr"/>
    <property type="match status" value="1"/>
</dbReference>
<feature type="compositionally biased region" description="Acidic residues" evidence="12">
    <location>
        <begin position="949"/>
        <end position="959"/>
    </location>
</feature>
<keyword evidence="17" id="KW-1185">Reference proteome</keyword>
<evidence type="ECO:0000259" key="14">
    <source>
        <dbReference type="PROSITE" id="PS50002"/>
    </source>
</evidence>